<dbReference type="PROSITE" id="PS00160">
    <property type="entry name" value="ALDOLASE_KDPG_KHG_2"/>
    <property type="match status" value="1"/>
</dbReference>
<evidence type="ECO:0000313" key="10">
    <source>
        <dbReference type="Proteomes" id="UP000286678"/>
    </source>
</evidence>
<comment type="subunit">
    <text evidence="4">Homotrimer.</text>
</comment>
<dbReference type="Pfam" id="PF01081">
    <property type="entry name" value="Aldolase"/>
    <property type="match status" value="1"/>
</dbReference>
<comment type="pathway">
    <text evidence="2">Carbohydrate acid metabolism; 2-dehydro-3-deoxy-D-gluconate degradation; D-glyceraldehyde 3-phosphate and pyruvate from 2-dehydro-3-deoxy-D-gluconate: step 2/2.</text>
</comment>
<accession>A0A432XPM1</accession>
<name>A0A432XPM1_9GAMM</name>
<dbReference type="EMBL" id="PIPT01000001">
    <property type="protein sequence ID" value="RUO50669.1"/>
    <property type="molecule type" value="Genomic_DNA"/>
</dbReference>
<dbReference type="InterPro" id="IPR000887">
    <property type="entry name" value="Aldlse_KDPG_KHG"/>
</dbReference>
<dbReference type="OrthoDB" id="9805177at2"/>
<dbReference type="InterPro" id="IPR031337">
    <property type="entry name" value="KDPG/KHG_AS_1"/>
</dbReference>
<dbReference type="PROSITE" id="PS00159">
    <property type="entry name" value="ALDOLASE_KDPG_KHG_1"/>
    <property type="match status" value="1"/>
</dbReference>
<sequence length="215" mass="22742">MSFPHWQLAPSDLFKLSPVVPVMVIERLEDAVPMAEALMAAGVPILEVTLRTPVALAAIEKIREKLPRAVVGAGTVTTPEELAQVKAAGAQFAISPGITYELLRAGAHGDVPLIPGVATISELMTAKELGYTHLKFFPAEAAGGCAMLKSIAGPFPDIRFCPTGGINQGNYRDYLALPNVKCVGGSWILPKDAIDAKNWLAVEDAAATALTKLRT</sequence>
<protein>
    <recommendedName>
        <fullName evidence="5">2-dehydro-3-deoxy-phosphogluconate aldolase</fullName>
        <ecNumber evidence="5">4.1.2.14</ecNumber>
    </recommendedName>
</protein>
<proteinExistence type="inferred from homology"/>
<comment type="similarity">
    <text evidence="3">Belongs to the KHG/KDPG aldolase family.</text>
</comment>
<dbReference type="InterPro" id="IPR031338">
    <property type="entry name" value="KDPG/KHG_AS_2"/>
</dbReference>
<dbReference type="GO" id="GO:0008675">
    <property type="term" value="F:2-dehydro-3-deoxy-phosphogluconate aldolase activity"/>
    <property type="evidence" value="ECO:0007669"/>
    <property type="project" value="UniProtKB-EC"/>
</dbReference>
<gene>
    <name evidence="9" type="ORF">CWE21_00765</name>
</gene>
<dbReference type="NCBIfam" id="NF004325">
    <property type="entry name" value="PRK05718.1"/>
    <property type="match status" value="1"/>
</dbReference>
<dbReference type="Gene3D" id="3.20.20.70">
    <property type="entry name" value="Aldolase class I"/>
    <property type="match status" value="1"/>
</dbReference>
<dbReference type="RefSeq" id="WP_126832231.1">
    <property type="nucleotide sequence ID" value="NZ_PIPT01000001.1"/>
</dbReference>
<keyword evidence="8" id="KW-0119">Carbohydrate metabolism</keyword>
<evidence type="ECO:0000256" key="7">
    <source>
        <dbReference type="ARBA" id="ARBA00023270"/>
    </source>
</evidence>
<keyword evidence="10" id="KW-1185">Reference proteome</keyword>
<organism evidence="9 10">
    <name type="scientific">Pseudidiomarina aquimaris</name>
    <dbReference type="NCBI Taxonomy" id="641841"/>
    <lineage>
        <taxon>Bacteria</taxon>
        <taxon>Pseudomonadati</taxon>
        <taxon>Pseudomonadota</taxon>
        <taxon>Gammaproteobacteria</taxon>
        <taxon>Alteromonadales</taxon>
        <taxon>Idiomarinaceae</taxon>
        <taxon>Pseudidiomarina</taxon>
    </lineage>
</organism>
<keyword evidence="7" id="KW-0704">Schiff base</keyword>
<dbReference type="PANTHER" id="PTHR30246:SF1">
    <property type="entry name" value="2-DEHYDRO-3-DEOXY-6-PHOSPHOGALACTONATE ALDOLASE-RELATED"/>
    <property type="match status" value="1"/>
</dbReference>
<evidence type="ECO:0000256" key="5">
    <source>
        <dbReference type="ARBA" id="ARBA00013063"/>
    </source>
</evidence>
<evidence type="ECO:0000256" key="1">
    <source>
        <dbReference type="ARBA" id="ARBA00000654"/>
    </source>
</evidence>
<evidence type="ECO:0000256" key="6">
    <source>
        <dbReference type="ARBA" id="ARBA00023239"/>
    </source>
</evidence>
<comment type="caution">
    <text evidence="9">The sequence shown here is derived from an EMBL/GenBank/DDBJ whole genome shotgun (WGS) entry which is preliminary data.</text>
</comment>
<dbReference type="AlphaFoldDB" id="A0A432XPM1"/>
<dbReference type="PANTHER" id="PTHR30246">
    <property type="entry name" value="2-KETO-3-DEOXY-6-PHOSPHOGLUCONATE ALDOLASE"/>
    <property type="match status" value="1"/>
</dbReference>
<dbReference type="InterPro" id="IPR013785">
    <property type="entry name" value="Aldolase_TIM"/>
</dbReference>
<dbReference type="SUPFAM" id="SSF51569">
    <property type="entry name" value="Aldolase"/>
    <property type="match status" value="1"/>
</dbReference>
<dbReference type="NCBIfam" id="TIGR01182">
    <property type="entry name" value="eda"/>
    <property type="match status" value="1"/>
</dbReference>
<evidence type="ECO:0000256" key="3">
    <source>
        <dbReference type="ARBA" id="ARBA00006906"/>
    </source>
</evidence>
<keyword evidence="6 9" id="KW-0456">Lyase</keyword>
<reference evidence="10" key="1">
    <citation type="journal article" date="2018" name="Front. Microbiol.">
        <title>Genome-Based Analysis Reveals the Taxonomy and Diversity of the Family Idiomarinaceae.</title>
        <authorList>
            <person name="Liu Y."/>
            <person name="Lai Q."/>
            <person name="Shao Z."/>
        </authorList>
    </citation>
    <scope>NUCLEOTIDE SEQUENCE [LARGE SCALE GENOMIC DNA]</scope>
    <source>
        <strain evidence="10">SW15</strain>
    </source>
</reference>
<evidence type="ECO:0000256" key="8">
    <source>
        <dbReference type="ARBA" id="ARBA00023277"/>
    </source>
</evidence>
<dbReference type="CDD" id="cd00452">
    <property type="entry name" value="KDPG_aldolase"/>
    <property type="match status" value="1"/>
</dbReference>
<evidence type="ECO:0000256" key="4">
    <source>
        <dbReference type="ARBA" id="ARBA00011233"/>
    </source>
</evidence>
<comment type="catalytic activity">
    <reaction evidence="1">
        <text>2-dehydro-3-deoxy-6-phospho-D-gluconate = D-glyceraldehyde 3-phosphate + pyruvate</text>
        <dbReference type="Rhea" id="RHEA:17089"/>
        <dbReference type="ChEBI" id="CHEBI:15361"/>
        <dbReference type="ChEBI" id="CHEBI:57569"/>
        <dbReference type="ChEBI" id="CHEBI:59776"/>
        <dbReference type="EC" id="4.1.2.14"/>
    </reaction>
</comment>
<dbReference type="Proteomes" id="UP000286678">
    <property type="component" value="Unassembled WGS sequence"/>
</dbReference>
<evidence type="ECO:0000256" key="2">
    <source>
        <dbReference type="ARBA" id="ARBA00004736"/>
    </source>
</evidence>
<evidence type="ECO:0000313" key="9">
    <source>
        <dbReference type="EMBL" id="RUO50669.1"/>
    </source>
</evidence>
<dbReference type="EC" id="4.1.2.14" evidence="5"/>